<proteinExistence type="predicted"/>
<evidence type="ECO:0000313" key="3">
    <source>
        <dbReference type="Proteomes" id="UP001396898"/>
    </source>
</evidence>
<accession>A0ABR1SHI4</accession>
<feature type="region of interest" description="Disordered" evidence="1">
    <location>
        <begin position="199"/>
        <end position="227"/>
    </location>
</feature>
<comment type="caution">
    <text evidence="2">The sequence shown here is derived from an EMBL/GenBank/DDBJ whole genome shotgun (WGS) entry which is preliminary data.</text>
</comment>
<feature type="region of interest" description="Disordered" evidence="1">
    <location>
        <begin position="108"/>
        <end position="135"/>
    </location>
</feature>
<feature type="region of interest" description="Disordered" evidence="1">
    <location>
        <begin position="1"/>
        <end position="38"/>
    </location>
</feature>
<organism evidence="2 3">
    <name type="scientific">Apiospora marii</name>
    <dbReference type="NCBI Taxonomy" id="335849"/>
    <lineage>
        <taxon>Eukaryota</taxon>
        <taxon>Fungi</taxon>
        <taxon>Dikarya</taxon>
        <taxon>Ascomycota</taxon>
        <taxon>Pezizomycotina</taxon>
        <taxon>Sordariomycetes</taxon>
        <taxon>Xylariomycetidae</taxon>
        <taxon>Amphisphaeriales</taxon>
        <taxon>Apiosporaceae</taxon>
        <taxon>Apiospora</taxon>
    </lineage>
</organism>
<protein>
    <submittedName>
        <fullName evidence="2">Uncharacterized protein</fullName>
    </submittedName>
</protein>
<name>A0ABR1SHI4_9PEZI</name>
<evidence type="ECO:0000313" key="2">
    <source>
        <dbReference type="EMBL" id="KAK8033793.1"/>
    </source>
</evidence>
<reference evidence="2 3" key="1">
    <citation type="submission" date="2023-01" db="EMBL/GenBank/DDBJ databases">
        <title>Analysis of 21 Apiospora genomes using comparative genomics revels a genus with tremendous synthesis potential of carbohydrate active enzymes and secondary metabolites.</title>
        <authorList>
            <person name="Sorensen T."/>
        </authorList>
    </citation>
    <scope>NUCLEOTIDE SEQUENCE [LARGE SCALE GENOMIC DNA]</scope>
    <source>
        <strain evidence="2 3">CBS 20057</strain>
    </source>
</reference>
<evidence type="ECO:0000256" key="1">
    <source>
        <dbReference type="SAM" id="MobiDB-lite"/>
    </source>
</evidence>
<feature type="compositionally biased region" description="Polar residues" evidence="1">
    <location>
        <begin position="204"/>
        <end position="227"/>
    </location>
</feature>
<dbReference type="EMBL" id="JAQQWI010000006">
    <property type="protein sequence ID" value="KAK8033793.1"/>
    <property type="molecule type" value="Genomic_DNA"/>
</dbReference>
<feature type="compositionally biased region" description="Basic and acidic residues" evidence="1">
    <location>
        <begin position="26"/>
        <end position="38"/>
    </location>
</feature>
<keyword evidence="3" id="KW-1185">Reference proteome</keyword>
<gene>
    <name evidence="2" type="ORF">PG991_003191</name>
</gene>
<feature type="compositionally biased region" description="Low complexity" evidence="1">
    <location>
        <begin position="8"/>
        <end position="23"/>
    </location>
</feature>
<feature type="compositionally biased region" description="Low complexity" evidence="1">
    <location>
        <begin position="114"/>
        <end position="135"/>
    </location>
</feature>
<dbReference type="Proteomes" id="UP001396898">
    <property type="component" value="Unassembled WGS sequence"/>
</dbReference>
<sequence length="245" mass="26999">MDSNQQFSQPARSSSPDSASSQDTPQWEHVEDVSTHIEKNEKRTSFFSEYYSFPPVGLTEDEAELCMLEWLHLAPENACLVSLQTRQLIKSVDSMETALSTISYLSGHPHGRLSSSSSQSSDSTPPSSSSSSSISAAAAAAATDLQDTVEDLARGLRQMYDVVSRAVNEEVEEALLEKSRRELAEEKLKEDEDRGIQIMRQSLGLPTNGTTNDDSSTVRPRSQSTIEIQRERAKALSEAGWQAIR</sequence>